<feature type="region of interest" description="Disordered" evidence="1">
    <location>
        <begin position="64"/>
        <end position="89"/>
    </location>
</feature>
<proteinExistence type="predicted"/>
<evidence type="ECO:0000313" key="3">
    <source>
        <dbReference type="Proteomes" id="UP000284403"/>
    </source>
</evidence>
<feature type="compositionally biased region" description="Low complexity" evidence="1">
    <location>
        <begin position="19"/>
        <end position="41"/>
    </location>
</feature>
<reference evidence="2 3" key="1">
    <citation type="journal article" date="2018" name="BMC Genomics">
        <title>Genomic comparison of Trypanosoma conorhini and Trypanosoma rangeli to Trypanosoma cruzi strains of high and low virulence.</title>
        <authorList>
            <person name="Bradwell K.R."/>
            <person name="Koparde V.N."/>
            <person name="Matveyev A.V."/>
            <person name="Serrano M.G."/>
            <person name="Alves J.M."/>
            <person name="Parikh H."/>
            <person name="Huang B."/>
            <person name="Lee V."/>
            <person name="Espinosa-Alvarez O."/>
            <person name="Ortiz P.A."/>
            <person name="Costa-Martins A.G."/>
            <person name="Teixeira M.M."/>
            <person name="Buck G.A."/>
        </authorList>
    </citation>
    <scope>NUCLEOTIDE SEQUENCE [LARGE SCALE GENOMIC DNA]</scope>
    <source>
        <strain evidence="2 3">025E</strain>
    </source>
</reference>
<evidence type="ECO:0000313" key="2">
    <source>
        <dbReference type="EMBL" id="RNF27386.1"/>
    </source>
</evidence>
<dbReference type="AlphaFoldDB" id="A0A422QBV1"/>
<feature type="compositionally biased region" description="Low complexity" evidence="1">
    <location>
        <begin position="64"/>
        <end position="76"/>
    </location>
</feature>
<dbReference type="OrthoDB" id="251804at2759"/>
<sequence length="349" mass="38549">MLRRGQSCRLRLTCARGLSAAAPRAAGRQRRFATTAPDGRPAAPPPLRRPDCAEVEGFFRQRLAAAPQDAPSSPDSCHANTQAETLRLPPHITAVHAREDVRMHRRLGSRFTSLCDQEKLYGTAEVAFHSIHQDVQLRLCWAREALRLLQEALPQPQPPHAPTAVPRRLVVLVLYSHTQHNAAVGLYLRRISEQARALLAEKEEEVLGVLTAAVGVKWRSPTPPETNALDHRNNNIAAAALQDELLWYPNAGLYTFNALMQCLCRVGLDADTQDEARGSLQLQRKLLIISEGWFHVRTAAELHQLPQAPSGSAGDTVDVEPLPFVLGSAHTAEELRQFARYTACRALAL</sequence>
<dbReference type="RefSeq" id="XP_029232592.1">
    <property type="nucleotide sequence ID" value="XM_029367327.1"/>
</dbReference>
<name>A0A422QBV1_9TRYP</name>
<dbReference type="EMBL" id="MKKU01000008">
    <property type="protein sequence ID" value="RNF27386.1"/>
    <property type="molecule type" value="Genomic_DNA"/>
</dbReference>
<dbReference type="Proteomes" id="UP000284403">
    <property type="component" value="Unassembled WGS sequence"/>
</dbReference>
<protein>
    <submittedName>
        <fullName evidence="2">Uncharacterized protein</fullName>
    </submittedName>
</protein>
<organism evidence="2 3">
    <name type="scientific">Trypanosoma conorhini</name>
    <dbReference type="NCBI Taxonomy" id="83891"/>
    <lineage>
        <taxon>Eukaryota</taxon>
        <taxon>Discoba</taxon>
        <taxon>Euglenozoa</taxon>
        <taxon>Kinetoplastea</taxon>
        <taxon>Metakinetoplastina</taxon>
        <taxon>Trypanosomatida</taxon>
        <taxon>Trypanosomatidae</taxon>
        <taxon>Trypanosoma</taxon>
    </lineage>
</organism>
<feature type="region of interest" description="Disordered" evidence="1">
    <location>
        <begin position="19"/>
        <end position="50"/>
    </location>
</feature>
<keyword evidence="3" id="KW-1185">Reference proteome</keyword>
<accession>A0A422QBV1</accession>
<gene>
    <name evidence="2" type="ORF">Tco025E_00385</name>
</gene>
<dbReference type="GeneID" id="40313996"/>
<comment type="caution">
    <text evidence="2">The sequence shown here is derived from an EMBL/GenBank/DDBJ whole genome shotgun (WGS) entry which is preliminary data.</text>
</comment>
<evidence type="ECO:0000256" key="1">
    <source>
        <dbReference type="SAM" id="MobiDB-lite"/>
    </source>
</evidence>